<evidence type="ECO:0000256" key="2">
    <source>
        <dbReference type="ARBA" id="ARBA00022737"/>
    </source>
</evidence>
<dbReference type="InterPro" id="IPR013087">
    <property type="entry name" value="Znf_C2H2_type"/>
</dbReference>
<sequence length="741" mass="83024">MDDDDIVFLEEVSPCDSGRNVAPVVKEDYDLEDGEIDSDDDLIPPPPKLKTACDEDWDIPPPPVLNQLLRAVVQSNEYDDLSDGFESPVSTKISNSDPVNQETENFSDGWESPVGETDNKERECSVSNEESDQHKLDLPQATPSEPPFQGLSEVPCTTISNEAVTTPPESANESASFVQDEHSDTSAAPCVAVARKSCDSSPARCSQEISDVQSLMDLVEQNSVDVVRSGGLFPSLRAADADSQEVDLSTPPNPTQCDSSPAQCSREISDVQSLMDLVEEQNSVDVERYVKAPIKLLTGDKLFVCPGVDDGFHCGKLFQFAHKLREHWGDECSAMACEIHCPHCTKKASFVDIDQYYDHLLAHAEDPQCVCSVCGLLFRDNHSLNIRGHWFKKHQEIEGLPNLWPMTNLEDASALVGRRLQIDHNLSRGPLFAVLANFKLERNELLRDFTGLPECLPFKWLCACCNFTSNLSADIHKHVKLHLQETIDPLIGSSFGSDQCLHPNASTESEAPDIPYVSEDFRYMCGCGYHLTSEIELHYHLELVHADSDDEFQCPHCPSYASVSKADFIDHLKLHGPRLYRCTSCSVYSINGDVMKQHIVEKHGNGGQSRDADIVVIRDANLNALHLKDKHPGFIFCSTLQRFVEQLQKDVESEPKQRDNLRDDDSVTQRMLKLKLRFKDSMKYFQDIIRVAPKNGDWDTCLKQAENMTLIEFPGDDPKNLAEFLRERLKDTILWSGDHTL</sequence>
<dbReference type="EMBL" id="OA882087">
    <property type="protein sequence ID" value="CAD7272666.1"/>
    <property type="molecule type" value="Genomic_DNA"/>
</dbReference>
<name>A0A7R9G868_9CRUS</name>
<dbReference type="GO" id="GO:0008270">
    <property type="term" value="F:zinc ion binding"/>
    <property type="evidence" value="ECO:0007669"/>
    <property type="project" value="UniProtKB-KW"/>
</dbReference>
<feature type="domain" description="C2H2-type" evidence="6">
    <location>
        <begin position="552"/>
        <end position="575"/>
    </location>
</feature>
<keyword evidence="8" id="KW-1185">Reference proteome</keyword>
<evidence type="ECO:0000259" key="6">
    <source>
        <dbReference type="SMART" id="SM00355"/>
    </source>
</evidence>
<evidence type="ECO:0000256" key="3">
    <source>
        <dbReference type="ARBA" id="ARBA00022771"/>
    </source>
</evidence>
<feature type="compositionally biased region" description="Polar residues" evidence="5">
    <location>
        <begin position="88"/>
        <end position="106"/>
    </location>
</feature>
<feature type="domain" description="C2H2-type" evidence="6">
    <location>
        <begin position="580"/>
        <end position="603"/>
    </location>
</feature>
<feature type="region of interest" description="Disordered" evidence="5">
    <location>
        <begin position="242"/>
        <end position="262"/>
    </location>
</feature>
<evidence type="ECO:0000256" key="1">
    <source>
        <dbReference type="ARBA" id="ARBA00022723"/>
    </source>
</evidence>
<protein>
    <recommendedName>
        <fullName evidence="6">C2H2-type domain-containing protein</fullName>
    </recommendedName>
</protein>
<evidence type="ECO:0000313" key="7">
    <source>
        <dbReference type="EMBL" id="CAD7272666.1"/>
    </source>
</evidence>
<keyword evidence="1" id="KW-0479">Metal-binding</keyword>
<dbReference type="SMART" id="SM00355">
    <property type="entry name" value="ZnF_C2H2"/>
    <property type="match status" value="6"/>
</dbReference>
<feature type="region of interest" description="Disordered" evidence="5">
    <location>
        <begin position="33"/>
        <end position="62"/>
    </location>
</feature>
<keyword evidence="3" id="KW-0863">Zinc-finger</keyword>
<organism evidence="7">
    <name type="scientific">Notodromas monacha</name>
    <dbReference type="NCBI Taxonomy" id="399045"/>
    <lineage>
        <taxon>Eukaryota</taxon>
        <taxon>Metazoa</taxon>
        <taxon>Ecdysozoa</taxon>
        <taxon>Arthropoda</taxon>
        <taxon>Crustacea</taxon>
        <taxon>Oligostraca</taxon>
        <taxon>Ostracoda</taxon>
        <taxon>Podocopa</taxon>
        <taxon>Podocopida</taxon>
        <taxon>Cypridocopina</taxon>
        <taxon>Cypridoidea</taxon>
        <taxon>Cyprididae</taxon>
        <taxon>Notodromas</taxon>
    </lineage>
</organism>
<dbReference type="Gene3D" id="3.30.160.60">
    <property type="entry name" value="Classic Zinc Finger"/>
    <property type="match status" value="1"/>
</dbReference>
<dbReference type="Proteomes" id="UP000678499">
    <property type="component" value="Unassembled WGS sequence"/>
</dbReference>
<gene>
    <name evidence="7" type="ORF">NMOB1V02_LOCUS589</name>
</gene>
<feature type="region of interest" description="Disordered" evidence="5">
    <location>
        <begin position="79"/>
        <end position="151"/>
    </location>
</feature>
<evidence type="ECO:0000256" key="5">
    <source>
        <dbReference type="SAM" id="MobiDB-lite"/>
    </source>
</evidence>
<feature type="domain" description="C2H2-type" evidence="6">
    <location>
        <begin position="523"/>
        <end position="545"/>
    </location>
</feature>
<dbReference type="PANTHER" id="PTHR24379">
    <property type="entry name" value="KRAB AND ZINC FINGER DOMAIN-CONTAINING"/>
    <property type="match status" value="1"/>
</dbReference>
<dbReference type="EMBL" id="CAJPEX010000050">
    <property type="protein sequence ID" value="CAG0912818.1"/>
    <property type="molecule type" value="Genomic_DNA"/>
</dbReference>
<proteinExistence type="predicted"/>
<feature type="domain" description="C2H2-type" evidence="6">
    <location>
        <begin position="460"/>
        <end position="482"/>
    </location>
</feature>
<feature type="compositionally biased region" description="Acidic residues" evidence="5">
    <location>
        <begin position="33"/>
        <end position="42"/>
    </location>
</feature>
<evidence type="ECO:0000313" key="8">
    <source>
        <dbReference type="Proteomes" id="UP000678499"/>
    </source>
</evidence>
<keyword evidence="4" id="KW-0862">Zinc</keyword>
<keyword evidence="2" id="KW-0677">Repeat</keyword>
<dbReference type="PANTHER" id="PTHR24379:SF121">
    <property type="entry name" value="C2H2-TYPE DOMAIN-CONTAINING PROTEIN"/>
    <property type="match status" value="1"/>
</dbReference>
<dbReference type="AlphaFoldDB" id="A0A7R9G868"/>
<dbReference type="OrthoDB" id="6374211at2759"/>
<reference evidence="7" key="1">
    <citation type="submission" date="2020-11" db="EMBL/GenBank/DDBJ databases">
        <authorList>
            <person name="Tran Van P."/>
        </authorList>
    </citation>
    <scope>NUCLEOTIDE SEQUENCE</scope>
</reference>
<feature type="domain" description="C2H2-type" evidence="6">
    <location>
        <begin position="369"/>
        <end position="394"/>
    </location>
</feature>
<feature type="domain" description="C2H2-type" evidence="6">
    <location>
        <begin position="339"/>
        <end position="363"/>
    </location>
</feature>
<accession>A0A7R9G868</accession>
<evidence type="ECO:0000256" key="4">
    <source>
        <dbReference type="ARBA" id="ARBA00022833"/>
    </source>
</evidence>